<feature type="compositionally biased region" description="Pro residues" evidence="1">
    <location>
        <begin position="142"/>
        <end position="152"/>
    </location>
</feature>
<feature type="compositionally biased region" description="Low complexity" evidence="1">
    <location>
        <begin position="153"/>
        <end position="165"/>
    </location>
</feature>
<sequence>MSSTLVLGFLLLLGLQVWAAPSPGIEDAAYTNQALDLLAEDSAPSPVKEIPHLRHRRHHFYHHDHDFSWNNGHNQHNQYFPNSGCHHRGFGAPAGPWSHHGPPHPFGFGPPGPPPDESKENHIEPQPMIEISTTTTETAPPSTQPPPTPPPTTTTTTLATSSTESDTLDIDIRIG</sequence>
<protein>
    <submittedName>
        <fullName evidence="3">Uncharacterized protein</fullName>
    </submittedName>
</protein>
<proteinExistence type="predicted"/>
<name>A0A0Q9X2F3_DROWI</name>
<evidence type="ECO:0000313" key="3">
    <source>
        <dbReference type="EMBL" id="KRG00074.1"/>
    </source>
</evidence>
<evidence type="ECO:0000256" key="2">
    <source>
        <dbReference type="SAM" id="SignalP"/>
    </source>
</evidence>
<keyword evidence="4" id="KW-1185">Reference proteome</keyword>
<feature type="compositionally biased region" description="Low complexity" evidence="1">
    <location>
        <begin position="132"/>
        <end position="141"/>
    </location>
</feature>
<evidence type="ECO:0000256" key="1">
    <source>
        <dbReference type="SAM" id="MobiDB-lite"/>
    </source>
</evidence>
<dbReference type="AlphaFoldDB" id="A0A0Q9X2F3"/>
<keyword evidence="2" id="KW-0732">Signal</keyword>
<evidence type="ECO:0000313" key="4">
    <source>
        <dbReference type="Proteomes" id="UP000007798"/>
    </source>
</evidence>
<accession>A0A0Q9X2F3</accession>
<feature type="signal peptide" evidence="2">
    <location>
        <begin position="1"/>
        <end position="19"/>
    </location>
</feature>
<dbReference type="InParanoid" id="A0A0Q9X2F3"/>
<feature type="compositionally biased region" description="Pro residues" evidence="1">
    <location>
        <begin position="103"/>
        <end position="115"/>
    </location>
</feature>
<gene>
    <name evidence="3" type="primary">Dwil\GK28343</name>
    <name evidence="3" type="ORF">Dwil_GK28343</name>
</gene>
<reference evidence="3 4" key="1">
    <citation type="journal article" date="2007" name="Nature">
        <title>Evolution of genes and genomes on the Drosophila phylogeny.</title>
        <authorList>
            <consortium name="Drosophila 12 Genomes Consortium"/>
            <person name="Clark A.G."/>
            <person name="Eisen M.B."/>
            <person name="Smith D.R."/>
            <person name="Bergman C.M."/>
            <person name="Oliver B."/>
            <person name="Markow T.A."/>
            <person name="Kaufman T.C."/>
            <person name="Kellis M."/>
            <person name="Gelbart W."/>
            <person name="Iyer V.N."/>
            <person name="Pollard D.A."/>
            <person name="Sackton T.B."/>
            <person name="Larracuente A.M."/>
            <person name="Singh N.D."/>
            <person name="Abad J.P."/>
            <person name="Abt D.N."/>
            <person name="Adryan B."/>
            <person name="Aguade M."/>
            <person name="Akashi H."/>
            <person name="Anderson W.W."/>
            <person name="Aquadro C.F."/>
            <person name="Ardell D.H."/>
            <person name="Arguello R."/>
            <person name="Artieri C.G."/>
            <person name="Barbash D.A."/>
            <person name="Barker D."/>
            <person name="Barsanti P."/>
            <person name="Batterham P."/>
            <person name="Batzoglou S."/>
            <person name="Begun D."/>
            <person name="Bhutkar A."/>
            <person name="Blanco E."/>
            <person name="Bosak S.A."/>
            <person name="Bradley R.K."/>
            <person name="Brand A.D."/>
            <person name="Brent M.R."/>
            <person name="Brooks A.N."/>
            <person name="Brown R.H."/>
            <person name="Butlin R.K."/>
            <person name="Caggese C."/>
            <person name="Calvi B.R."/>
            <person name="Bernardo de Carvalho A."/>
            <person name="Caspi A."/>
            <person name="Castrezana S."/>
            <person name="Celniker S.E."/>
            <person name="Chang J.L."/>
            <person name="Chapple C."/>
            <person name="Chatterji S."/>
            <person name="Chinwalla A."/>
            <person name="Civetta A."/>
            <person name="Clifton S.W."/>
            <person name="Comeron J.M."/>
            <person name="Costello J.C."/>
            <person name="Coyne J.A."/>
            <person name="Daub J."/>
            <person name="David R.G."/>
            <person name="Delcher A.L."/>
            <person name="Delehaunty K."/>
            <person name="Do C.B."/>
            <person name="Ebling H."/>
            <person name="Edwards K."/>
            <person name="Eickbush T."/>
            <person name="Evans J.D."/>
            <person name="Filipski A."/>
            <person name="Findeiss S."/>
            <person name="Freyhult E."/>
            <person name="Fulton L."/>
            <person name="Fulton R."/>
            <person name="Garcia A.C."/>
            <person name="Gardiner A."/>
            <person name="Garfield D.A."/>
            <person name="Garvin B.E."/>
            <person name="Gibson G."/>
            <person name="Gilbert D."/>
            <person name="Gnerre S."/>
            <person name="Godfrey J."/>
            <person name="Good R."/>
            <person name="Gotea V."/>
            <person name="Gravely B."/>
            <person name="Greenberg A.J."/>
            <person name="Griffiths-Jones S."/>
            <person name="Gross S."/>
            <person name="Guigo R."/>
            <person name="Gustafson E.A."/>
            <person name="Haerty W."/>
            <person name="Hahn M.W."/>
            <person name="Halligan D.L."/>
            <person name="Halpern A.L."/>
            <person name="Halter G.M."/>
            <person name="Han M.V."/>
            <person name="Heger A."/>
            <person name="Hillier L."/>
            <person name="Hinrichs A.S."/>
            <person name="Holmes I."/>
            <person name="Hoskins R.A."/>
            <person name="Hubisz M.J."/>
            <person name="Hultmark D."/>
            <person name="Huntley M.A."/>
            <person name="Jaffe D.B."/>
            <person name="Jagadeeshan S."/>
            <person name="Jeck W.R."/>
            <person name="Johnson J."/>
            <person name="Jones C.D."/>
            <person name="Jordan W.C."/>
            <person name="Karpen G.H."/>
            <person name="Kataoka E."/>
            <person name="Keightley P.D."/>
            <person name="Kheradpour P."/>
            <person name="Kirkness E.F."/>
            <person name="Koerich L.B."/>
            <person name="Kristiansen K."/>
            <person name="Kudrna D."/>
            <person name="Kulathinal R.J."/>
            <person name="Kumar S."/>
            <person name="Kwok R."/>
            <person name="Lander E."/>
            <person name="Langley C.H."/>
            <person name="Lapoint R."/>
            <person name="Lazzaro B.P."/>
            <person name="Lee S.J."/>
            <person name="Levesque L."/>
            <person name="Li R."/>
            <person name="Lin C.F."/>
            <person name="Lin M.F."/>
            <person name="Lindblad-Toh K."/>
            <person name="Llopart A."/>
            <person name="Long M."/>
            <person name="Low L."/>
            <person name="Lozovsky E."/>
            <person name="Lu J."/>
            <person name="Luo M."/>
            <person name="Machado C.A."/>
            <person name="Makalowski W."/>
            <person name="Marzo M."/>
            <person name="Matsuda M."/>
            <person name="Matzkin L."/>
            <person name="McAllister B."/>
            <person name="McBride C.S."/>
            <person name="McKernan B."/>
            <person name="McKernan K."/>
            <person name="Mendez-Lago M."/>
            <person name="Minx P."/>
            <person name="Mollenhauer M.U."/>
            <person name="Montooth K."/>
            <person name="Mount S.M."/>
            <person name="Mu X."/>
            <person name="Myers E."/>
            <person name="Negre B."/>
            <person name="Newfeld S."/>
            <person name="Nielsen R."/>
            <person name="Noor M.A."/>
            <person name="O'Grady P."/>
            <person name="Pachter L."/>
            <person name="Papaceit M."/>
            <person name="Parisi M.J."/>
            <person name="Parisi M."/>
            <person name="Parts L."/>
            <person name="Pedersen J.S."/>
            <person name="Pesole G."/>
            <person name="Phillippy A.M."/>
            <person name="Ponting C.P."/>
            <person name="Pop M."/>
            <person name="Porcelli D."/>
            <person name="Powell J.R."/>
            <person name="Prohaska S."/>
            <person name="Pruitt K."/>
            <person name="Puig M."/>
            <person name="Quesneville H."/>
            <person name="Ram K.R."/>
            <person name="Rand D."/>
            <person name="Rasmussen M.D."/>
            <person name="Reed L.K."/>
            <person name="Reenan R."/>
            <person name="Reily A."/>
            <person name="Remington K.A."/>
            <person name="Rieger T.T."/>
            <person name="Ritchie M.G."/>
            <person name="Robin C."/>
            <person name="Rogers Y.H."/>
            <person name="Rohde C."/>
            <person name="Rozas J."/>
            <person name="Rubenfield M.J."/>
            <person name="Ruiz A."/>
            <person name="Russo S."/>
            <person name="Salzberg S.L."/>
            <person name="Sanchez-Gracia A."/>
            <person name="Saranga D.J."/>
            <person name="Sato H."/>
            <person name="Schaeffer S.W."/>
            <person name="Schatz M.C."/>
            <person name="Schlenke T."/>
            <person name="Schwartz R."/>
            <person name="Segarra C."/>
            <person name="Singh R.S."/>
            <person name="Sirot L."/>
            <person name="Sirota M."/>
            <person name="Sisneros N.B."/>
            <person name="Smith C.D."/>
            <person name="Smith T.F."/>
            <person name="Spieth J."/>
            <person name="Stage D.E."/>
            <person name="Stark A."/>
            <person name="Stephan W."/>
            <person name="Strausberg R.L."/>
            <person name="Strempel S."/>
            <person name="Sturgill D."/>
            <person name="Sutton G."/>
            <person name="Sutton G.G."/>
            <person name="Tao W."/>
            <person name="Teichmann S."/>
            <person name="Tobari Y.N."/>
            <person name="Tomimura Y."/>
            <person name="Tsolas J.M."/>
            <person name="Valente V.L."/>
            <person name="Venter E."/>
            <person name="Venter J.C."/>
            <person name="Vicario S."/>
            <person name="Vieira F.G."/>
            <person name="Vilella A.J."/>
            <person name="Villasante A."/>
            <person name="Walenz B."/>
            <person name="Wang J."/>
            <person name="Wasserman M."/>
            <person name="Watts T."/>
            <person name="Wilson D."/>
            <person name="Wilson R.K."/>
            <person name="Wing R.A."/>
            <person name="Wolfner M.F."/>
            <person name="Wong A."/>
            <person name="Wong G.K."/>
            <person name="Wu C.I."/>
            <person name="Wu G."/>
            <person name="Yamamoto D."/>
            <person name="Yang H.P."/>
            <person name="Yang S.P."/>
            <person name="Yorke J.A."/>
            <person name="Yoshida K."/>
            <person name="Zdobnov E."/>
            <person name="Zhang P."/>
            <person name="Zhang Y."/>
            <person name="Zimin A.V."/>
            <person name="Baldwin J."/>
            <person name="Abdouelleil A."/>
            <person name="Abdulkadir J."/>
            <person name="Abebe A."/>
            <person name="Abera B."/>
            <person name="Abreu J."/>
            <person name="Acer S.C."/>
            <person name="Aftuck L."/>
            <person name="Alexander A."/>
            <person name="An P."/>
            <person name="Anderson E."/>
            <person name="Anderson S."/>
            <person name="Arachi H."/>
            <person name="Azer M."/>
            <person name="Bachantsang P."/>
            <person name="Barry A."/>
            <person name="Bayul T."/>
            <person name="Berlin A."/>
            <person name="Bessette D."/>
            <person name="Bloom T."/>
            <person name="Blye J."/>
            <person name="Boguslavskiy L."/>
            <person name="Bonnet C."/>
            <person name="Boukhgalter B."/>
            <person name="Bourzgui I."/>
            <person name="Brown A."/>
            <person name="Cahill P."/>
            <person name="Channer S."/>
            <person name="Cheshatsang Y."/>
            <person name="Chuda L."/>
            <person name="Citroen M."/>
            <person name="Collymore A."/>
            <person name="Cooke P."/>
            <person name="Costello M."/>
            <person name="D'Aco K."/>
            <person name="Daza R."/>
            <person name="De Haan G."/>
            <person name="DeGray S."/>
            <person name="DeMaso C."/>
            <person name="Dhargay N."/>
            <person name="Dooley K."/>
            <person name="Dooley E."/>
            <person name="Doricent M."/>
            <person name="Dorje P."/>
            <person name="Dorjee K."/>
            <person name="Dupes A."/>
            <person name="Elong R."/>
            <person name="Falk J."/>
            <person name="Farina A."/>
            <person name="Faro S."/>
            <person name="Ferguson D."/>
            <person name="Fisher S."/>
            <person name="Foley C.D."/>
            <person name="Franke A."/>
            <person name="Friedrich D."/>
            <person name="Gadbois L."/>
            <person name="Gearin G."/>
            <person name="Gearin C.R."/>
            <person name="Giannoukos G."/>
            <person name="Goode T."/>
            <person name="Graham J."/>
            <person name="Grandbois E."/>
            <person name="Grewal S."/>
            <person name="Gyaltsen K."/>
            <person name="Hafez N."/>
            <person name="Hagos B."/>
            <person name="Hall J."/>
            <person name="Henson C."/>
            <person name="Hollinger A."/>
            <person name="Honan T."/>
            <person name="Huard M.D."/>
            <person name="Hughes L."/>
            <person name="Hurhula B."/>
            <person name="Husby M.E."/>
            <person name="Kamat A."/>
            <person name="Kanga B."/>
            <person name="Kashin S."/>
            <person name="Khazanovich D."/>
            <person name="Kisner P."/>
            <person name="Lance K."/>
            <person name="Lara M."/>
            <person name="Lee W."/>
            <person name="Lennon N."/>
            <person name="Letendre F."/>
            <person name="LeVine R."/>
            <person name="Lipovsky A."/>
            <person name="Liu X."/>
            <person name="Liu J."/>
            <person name="Liu S."/>
            <person name="Lokyitsang T."/>
            <person name="Lokyitsang Y."/>
            <person name="Lubonja R."/>
            <person name="Lui A."/>
            <person name="MacDonald P."/>
            <person name="Magnisalis V."/>
            <person name="Maru K."/>
            <person name="Matthews C."/>
            <person name="McCusker W."/>
            <person name="McDonough S."/>
            <person name="Mehta T."/>
            <person name="Meldrim J."/>
            <person name="Meneus L."/>
            <person name="Mihai O."/>
            <person name="Mihalev A."/>
            <person name="Mihova T."/>
            <person name="Mittelman R."/>
            <person name="Mlenga V."/>
            <person name="Montmayeur A."/>
            <person name="Mulrain L."/>
            <person name="Navidi A."/>
            <person name="Naylor J."/>
            <person name="Negash T."/>
            <person name="Nguyen T."/>
            <person name="Nguyen N."/>
            <person name="Nicol R."/>
            <person name="Norbu C."/>
            <person name="Norbu N."/>
            <person name="Novod N."/>
            <person name="O'Neill B."/>
            <person name="Osman S."/>
            <person name="Markiewicz E."/>
            <person name="Oyono O.L."/>
            <person name="Patti C."/>
            <person name="Phunkhang P."/>
            <person name="Pierre F."/>
            <person name="Priest M."/>
            <person name="Raghuraman S."/>
            <person name="Rege F."/>
            <person name="Reyes R."/>
            <person name="Rise C."/>
            <person name="Rogov P."/>
            <person name="Ross K."/>
            <person name="Ryan E."/>
            <person name="Settipalli S."/>
            <person name="Shea T."/>
            <person name="Sherpa N."/>
            <person name="Shi L."/>
            <person name="Shih D."/>
            <person name="Sparrow T."/>
            <person name="Spaulding J."/>
            <person name="Stalker J."/>
            <person name="Stange-Thomann N."/>
            <person name="Stavropoulos S."/>
            <person name="Stone C."/>
            <person name="Strader C."/>
            <person name="Tesfaye S."/>
            <person name="Thomson T."/>
            <person name="Thoulutsang Y."/>
            <person name="Thoulutsang D."/>
            <person name="Topham K."/>
            <person name="Topping I."/>
            <person name="Tsamla T."/>
            <person name="Vassiliev H."/>
            <person name="Vo A."/>
            <person name="Wangchuk T."/>
            <person name="Wangdi T."/>
            <person name="Weiand M."/>
            <person name="Wilkinson J."/>
            <person name="Wilson A."/>
            <person name="Yadav S."/>
            <person name="Young G."/>
            <person name="Yu Q."/>
            <person name="Zembek L."/>
            <person name="Zhong D."/>
            <person name="Zimmer A."/>
            <person name="Zwirko Z."/>
            <person name="Jaffe D.B."/>
            <person name="Alvarez P."/>
            <person name="Brockman W."/>
            <person name="Butler J."/>
            <person name="Chin C."/>
            <person name="Gnerre S."/>
            <person name="Grabherr M."/>
            <person name="Kleber M."/>
            <person name="Mauceli E."/>
            <person name="MacCallum I."/>
        </authorList>
    </citation>
    <scope>NUCLEOTIDE SEQUENCE [LARGE SCALE GENOMIC DNA]</scope>
    <source>
        <strain evidence="4">Tucson 14030-0811.24</strain>
    </source>
</reference>
<feature type="region of interest" description="Disordered" evidence="1">
    <location>
        <begin position="94"/>
        <end position="175"/>
    </location>
</feature>
<dbReference type="EMBL" id="CH964272">
    <property type="protein sequence ID" value="KRG00074.1"/>
    <property type="molecule type" value="Genomic_DNA"/>
</dbReference>
<feature type="chain" id="PRO_5006387407" evidence="2">
    <location>
        <begin position="20"/>
        <end position="175"/>
    </location>
</feature>
<dbReference type="Proteomes" id="UP000007798">
    <property type="component" value="Unassembled WGS sequence"/>
</dbReference>
<organism evidence="3 4">
    <name type="scientific">Drosophila willistoni</name>
    <name type="common">Fruit fly</name>
    <dbReference type="NCBI Taxonomy" id="7260"/>
    <lineage>
        <taxon>Eukaryota</taxon>
        <taxon>Metazoa</taxon>
        <taxon>Ecdysozoa</taxon>
        <taxon>Arthropoda</taxon>
        <taxon>Hexapoda</taxon>
        <taxon>Insecta</taxon>
        <taxon>Pterygota</taxon>
        <taxon>Neoptera</taxon>
        <taxon>Endopterygota</taxon>
        <taxon>Diptera</taxon>
        <taxon>Brachycera</taxon>
        <taxon>Muscomorpha</taxon>
        <taxon>Ephydroidea</taxon>
        <taxon>Drosophilidae</taxon>
        <taxon>Drosophila</taxon>
        <taxon>Sophophora</taxon>
    </lineage>
</organism>